<sequence length="229" mass="25050">MKTQKIASAISAIAFASLLVAGTASAHSAHDHSHLPVGWTFDKQVTNKIQKNLEQGHKKTGLSSQEQKILGQYGIGIGNSFNTRVDGQTLKVTRTDSGIRVEGQIKMYADGLQENLPIRENAEVARSSFSQNHTGHDHSHLKMSWVFNPAIEEKIHDALVTERAHRAIGLTSGEQRVLERYEIKIGNSFYTYVDGKTFTAKRTSMGLRIMNEVDGRTVASAPGAGSGSY</sequence>
<keyword evidence="1" id="KW-0732">Signal</keyword>
<organism evidence="2 3">
    <name type="scientific">Candidatus Nitronauta litoralis</name>
    <dbReference type="NCBI Taxonomy" id="2705533"/>
    <lineage>
        <taxon>Bacteria</taxon>
        <taxon>Pseudomonadati</taxon>
        <taxon>Nitrospinota/Tectimicrobiota group</taxon>
        <taxon>Nitrospinota</taxon>
        <taxon>Nitrospinia</taxon>
        <taxon>Nitrospinales</taxon>
        <taxon>Nitrospinaceae</taxon>
        <taxon>Candidatus Nitronauta</taxon>
    </lineage>
</organism>
<accession>A0A7T0BWN3</accession>
<feature type="chain" id="PRO_5032964763" evidence="1">
    <location>
        <begin position="27"/>
        <end position="229"/>
    </location>
</feature>
<evidence type="ECO:0000256" key="1">
    <source>
        <dbReference type="SAM" id="SignalP"/>
    </source>
</evidence>
<dbReference type="Proteomes" id="UP000594688">
    <property type="component" value="Chromosome"/>
</dbReference>
<dbReference type="EMBL" id="CP048685">
    <property type="protein sequence ID" value="QPJ62258.1"/>
    <property type="molecule type" value="Genomic_DNA"/>
</dbReference>
<evidence type="ECO:0000313" key="2">
    <source>
        <dbReference type="EMBL" id="QPJ62258.1"/>
    </source>
</evidence>
<name>A0A7T0BWN3_9BACT</name>
<reference evidence="2 3" key="1">
    <citation type="submission" date="2020-02" db="EMBL/GenBank/DDBJ databases">
        <title>Genomic and physiological characterization of two novel Nitrospinaceae genera.</title>
        <authorList>
            <person name="Mueller A.J."/>
            <person name="Jung M.-Y."/>
            <person name="Strachan C.R."/>
            <person name="Herbold C.W."/>
            <person name="Kirkegaard R.H."/>
            <person name="Daims H."/>
        </authorList>
    </citation>
    <scope>NUCLEOTIDE SEQUENCE [LARGE SCALE GENOMIC DNA]</scope>
    <source>
        <strain evidence="2">EB</strain>
    </source>
</reference>
<proteinExistence type="predicted"/>
<feature type="signal peptide" evidence="1">
    <location>
        <begin position="1"/>
        <end position="26"/>
    </location>
</feature>
<dbReference type="AlphaFoldDB" id="A0A7T0BWN3"/>
<gene>
    <name evidence="2" type="ORF">G3M70_10395</name>
</gene>
<dbReference type="KEGG" id="nli:G3M70_10395"/>
<evidence type="ECO:0000313" key="3">
    <source>
        <dbReference type="Proteomes" id="UP000594688"/>
    </source>
</evidence>
<protein>
    <submittedName>
        <fullName evidence="2">Uncharacterized protein</fullName>
    </submittedName>
</protein>